<evidence type="ECO:0000313" key="1">
    <source>
        <dbReference type="EMBL" id="HIZ21611.1"/>
    </source>
</evidence>
<protein>
    <submittedName>
        <fullName evidence="1">AAA-like domain-containing protein</fullName>
    </submittedName>
</protein>
<gene>
    <name evidence="1" type="ORF">IAA21_02270</name>
</gene>
<accession>A0A9D2DR57</accession>
<dbReference type="SUPFAM" id="SSF52540">
    <property type="entry name" value="P-loop containing nucleoside triphosphate hydrolases"/>
    <property type="match status" value="1"/>
</dbReference>
<reference evidence="1" key="2">
    <citation type="submission" date="2021-04" db="EMBL/GenBank/DDBJ databases">
        <authorList>
            <person name="Gilroy R."/>
        </authorList>
    </citation>
    <scope>NUCLEOTIDE SEQUENCE</scope>
    <source>
        <strain evidence="1">14324</strain>
    </source>
</reference>
<name>A0A9D2DR57_9FIRM</name>
<comment type="caution">
    <text evidence="1">The sequence shown here is derived from an EMBL/GenBank/DDBJ whole genome shotgun (WGS) entry which is preliminary data.</text>
</comment>
<dbReference type="Proteomes" id="UP000824041">
    <property type="component" value="Unassembled WGS sequence"/>
</dbReference>
<organism evidence="1 2">
    <name type="scientific">Candidatus Blautia faecigallinarum</name>
    <dbReference type="NCBI Taxonomy" id="2838488"/>
    <lineage>
        <taxon>Bacteria</taxon>
        <taxon>Bacillati</taxon>
        <taxon>Bacillota</taxon>
        <taxon>Clostridia</taxon>
        <taxon>Lachnospirales</taxon>
        <taxon>Lachnospiraceae</taxon>
        <taxon>Blautia</taxon>
    </lineage>
</organism>
<dbReference type="Pfam" id="PF14516">
    <property type="entry name" value="AAA_35"/>
    <property type="match status" value="1"/>
</dbReference>
<sequence>MVDSGQYFTINRARQYGKTTTLRGLANLLHTDYTVISLDFQLISHNDFSSEGTFVRAFSNMILDNVTDIVPEILEQLHAFAEHAGETVSLSSFFRCLSKWCGLSQKKLVLIIDEVDSAVQNKHNVSLLFQYNWVYFLKFQRIPFLPETRIIPKLCSLSLLALSASA</sequence>
<dbReference type="EMBL" id="DXBU01000026">
    <property type="protein sequence ID" value="HIZ21611.1"/>
    <property type="molecule type" value="Genomic_DNA"/>
</dbReference>
<evidence type="ECO:0000313" key="2">
    <source>
        <dbReference type="Proteomes" id="UP000824041"/>
    </source>
</evidence>
<proteinExistence type="predicted"/>
<dbReference type="Gene3D" id="3.40.50.300">
    <property type="entry name" value="P-loop containing nucleotide triphosphate hydrolases"/>
    <property type="match status" value="1"/>
</dbReference>
<dbReference type="InterPro" id="IPR027417">
    <property type="entry name" value="P-loop_NTPase"/>
</dbReference>
<dbReference type="AlphaFoldDB" id="A0A9D2DR57"/>
<reference evidence="1" key="1">
    <citation type="journal article" date="2021" name="PeerJ">
        <title>Extensive microbial diversity within the chicken gut microbiome revealed by metagenomics and culture.</title>
        <authorList>
            <person name="Gilroy R."/>
            <person name="Ravi A."/>
            <person name="Getino M."/>
            <person name="Pursley I."/>
            <person name="Horton D.L."/>
            <person name="Alikhan N.F."/>
            <person name="Baker D."/>
            <person name="Gharbi K."/>
            <person name="Hall N."/>
            <person name="Watson M."/>
            <person name="Adriaenssens E.M."/>
            <person name="Foster-Nyarko E."/>
            <person name="Jarju S."/>
            <person name="Secka A."/>
            <person name="Antonio M."/>
            <person name="Oren A."/>
            <person name="Chaudhuri R.R."/>
            <person name="La Ragione R."/>
            <person name="Hildebrand F."/>
            <person name="Pallen M.J."/>
        </authorList>
    </citation>
    <scope>NUCLEOTIDE SEQUENCE</scope>
    <source>
        <strain evidence="1">14324</strain>
    </source>
</reference>